<keyword evidence="2" id="KW-1185">Reference proteome</keyword>
<evidence type="ECO:0000313" key="1">
    <source>
        <dbReference type="EMBL" id="MCW1915917.1"/>
    </source>
</evidence>
<dbReference type="SUPFAM" id="SSF88713">
    <property type="entry name" value="Glycoside hydrolase/deacetylase"/>
    <property type="match status" value="1"/>
</dbReference>
<evidence type="ECO:0008006" key="3">
    <source>
        <dbReference type="Google" id="ProtNLM"/>
    </source>
</evidence>
<organism evidence="1 2">
    <name type="scientific">Luteolibacter rhizosphaerae</name>
    <dbReference type="NCBI Taxonomy" id="2989719"/>
    <lineage>
        <taxon>Bacteria</taxon>
        <taxon>Pseudomonadati</taxon>
        <taxon>Verrucomicrobiota</taxon>
        <taxon>Verrucomicrobiia</taxon>
        <taxon>Verrucomicrobiales</taxon>
        <taxon>Verrucomicrobiaceae</taxon>
        <taxon>Luteolibacter</taxon>
    </lineage>
</organism>
<reference evidence="1" key="1">
    <citation type="submission" date="2022-10" db="EMBL/GenBank/DDBJ databases">
        <title>Luteolibacter sp. GHJ8, whole genome shotgun sequencing project.</title>
        <authorList>
            <person name="Zhao G."/>
            <person name="Shen L."/>
        </authorList>
    </citation>
    <scope>NUCLEOTIDE SEQUENCE</scope>
    <source>
        <strain evidence="1">GHJ8</strain>
    </source>
</reference>
<protein>
    <recommendedName>
        <fullName evidence="3">Polysaccharide deacetylase</fullName>
    </recommendedName>
</protein>
<dbReference type="InterPro" id="IPR011330">
    <property type="entry name" value="Glyco_hydro/deAcase_b/a-brl"/>
</dbReference>
<dbReference type="Gene3D" id="3.20.20.370">
    <property type="entry name" value="Glycoside hydrolase/deacetylase"/>
    <property type="match status" value="1"/>
</dbReference>
<evidence type="ECO:0000313" key="2">
    <source>
        <dbReference type="Proteomes" id="UP001165653"/>
    </source>
</evidence>
<name>A0ABT3G8G2_9BACT</name>
<sequence>MDLADESPRAIAAYAPEEEGRGMSLLNAMYYVFKPFLPQAARYTMRRLRANYKLQKAKDWPIMESAGETPPGWRGWPQGKKFALVLTHDVEGPVGLERCKQLAEMERKHGFRSSFNLIPEGGYEVTPEFRQHFTDAGFEIGVHDLRHDGSLYRSRKSFDECAVAINSHLREWSAVGFRAGFMFHNLEWLKTLDIQYDASTFDTDPFEPQPDGAGTIFPFVVKGRRPEDRYVELPYTLPQDATLYLILREQTNRIWKGKTDWLAKRGGMVLVNVHPDYLAFDGRKPTISEFDANLYEDFLCYVKETYAGQYWNPLPREMSQFIAGREAGE</sequence>
<dbReference type="EMBL" id="JAPDDR010000011">
    <property type="protein sequence ID" value="MCW1915917.1"/>
    <property type="molecule type" value="Genomic_DNA"/>
</dbReference>
<dbReference type="Proteomes" id="UP001165653">
    <property type="component" value="Unassembled WGS sequence"/>
</dbReference>
<comment type="caution">
    <text evidence="1">The sequence shown here is derived from an EMBL/GenBank/DDBJ whole genome shotgun (WGS) entry which is preliminary data.</text>
</comment>
<accession>A0ABT3G8G2</accession>
<dbReference type="RefSeq" id="WP_264515479.1">
    <property type="nucleotide sequence ID" value="NZ_JAPDDR010000011.1"/>
</dbReference>
<proteinExistence type="predicted"/>
<gene>
    <name evidence="1" type="ORF">OJ996_20180</name>
</gene>